<dbReference type="GO" id="GO:0046872">
    <property type="term" value="F:metal ion binding"/>
    <property type="evidence" value="ECO:0007669"/>
    <property type="project" value="InterPro"/>
</dbReference>
<proteinExistence type="inferred from homology"/>
<evidence type="ECO:0000256" key="2">
    <source>
        <dbReference type="ARBA" id="ARBA00007261"/>
    </source>
</evidence>
<comment type="cofactor">
    <cofactor evidence="1">
        <name>Zn(2+)</name>
        <dbReference type="ChEBI" id="CHEBI:29105"/>
    </cofactor>
</comment>
<comment type="similarity">
    <text evidence="2 4">Belongs to the peptidase M16 family.</text>
</comment>
<dbReference type="Pfam" id="PF00675">
    <property type="entry name" value="Peptidase_M16"/>
    <property type="match status" value="1"/>
</dbReference>
<gene>
    <name evidence="9" type="ORF">DRB17_17570</name>
</gene>
<evidence type="ECO:0000313" key="9">
    <source>
        <dbReference type="EMBL" id="RDD60510.1"/>
    </source>
</evidence>
<keyword evidence="3" id="KW-0482">Metalloprotease</keyword>
<dbReference type="RefSeq" id="WP_114583538.1">
    <property type="nucleotide sequence ID" value="NZ_QPMH01000025.1"/>
</dbReference>
<dbReference type="GO" id="GO:0006508">
    <property type="term" value="P:proteolysis"/>
    <property type="evidence" value="ECO:0007669"/>
    <property type="project" value="InterPro"/>
</dbReference>
<dbReference type="InterPro" id="IPR007863">
    <property type="entry name" value="Peptidase_M16_C"/>
</dbReference>
<feature type="domain" description="Peptidase M16 C-terminal" evidence="8">
    <location>
        <begin position="202"/>
        <end position="385"/>
    </location>
</feature>
<evidence type="ECO:0000259" key="7">
    <source>
        <dbReference type="Pfam" id="PF00675"/>
    </source>
</evidence>
<dbReference type="InterPro" id="IPR050361">
    <property type="entry name" value="MPP/UQCRC_Complex"/>
</dbReference>
<sequence>MPRIRLLPASVTAVAVALAVVVLSIAAPQAARARIFDPTTFTLDNGLQVVVVTNRRAPIVTQMLWYKVGSADEPRGKSGLAHVLEHLMFKGTEQYPDGQFSEIVARNGGRENAFTSYDYTGYYQSVARDRLELIMKLEADRMENLALTPEQVRTESMVVLEERHQRVGNDPASKLSEMTSASLYLHHPYGTPIIGWENELKSITLEDAKAYYERWYAPNNAVLIVAGDVTADEVRPLAEKYYGPIPRADTPARQRVQEPEQSAPRRVELESAQVGQPQVAIRYLAPSYRTDEDGSAYALEVLSEVLGGGPTSRLYRALVVEQAVAASAGSWYSPERWDTTNFGFYITPRQDIDIDKAEDALRAEIEALLKDGVNAEEIEDAKQRLRANAVYARDSVFNAPRIFGRALTTGQSVADVEAWPERIAEVTPEDVEKAARQVLRPDHSVTSVLKSKPTS</sequence>
<dbReference type="PANTHER" id="PTHR11851:SF49">
    <property type="entry name" value="MITOCHONDRIAL-PROCESSING PEPTIDASE SUBUNIT ALPHA"/>
    <property type="match status" value="1"/>
</dbReference>
<keyword evidence="6" id="KW-0732">Signal</keyword>
<dbReference type="InterPro" id="IPR011765">
    <property type="entry name" value="Pept_M16_N"/>
</dbReference>
<evidence type="ECO:0000313" key="10">
    <source>
        <dbReference type="Proteomes" id="UP000253941"/>
    </source>
</evidence>
<protein>
    <submittedName>
        <fullName evidence="9">Insulinase family protein</fullName>
    </submittedName>
</protein>
<keyword evidence="3" id="KW-0645">Protease</keyword>
<dbReference type="InterPro" id="IPR011249">
    <property type="entry name" value="Metalloenz_LuxS/M16"/>
</dbReference>
<evidence type="ECO:0000256" key="4">
    <source>
        <dbReference type="RuleBase" id="RU004447"/>
    </source>
</evidence>
<keyword evidence="10" id="KW-1185">Reference proteome</keyword>
<dbReference type="Gene3D" id="3.30.830.10">
    <property type="entry name" value="Metalloenzyme, LuxS/M16 peptidase-like"/>
    <property type="match status" value="2"/>
</dbReference>
<dbReference type="Pfam" id="PF05193">
    <property type="entry name" value="Peptidase_M16_C"/>
    <property type="match status" value="1"/>
</dbReference>
<evidence type="ECO:0000256" key="6">
    <source>
        <dbReference type="SAM" id="SignalP"/>
    </source>
</evidence>
<dbReference type="PROSITE" id="PS00143">
    <property type="entry name" value="INSULINASE"/>
    <property type="match status" value="1"/>
</dbReference>
<feature type="signal peptide" evidence="6">
    <location>
        <begin position="1"/>
        <end position="33"/>
    </location>
</feature>
<dbReference type="EMBL" id="QPMH01000025">
    <property type="protein sequence ID" value="RDD60510.1"/>
    <property type="molecule type" value="Genomic_DNA"/>
</dbReference>
<dbReference type="PANTHER" id="PTHR11851">
    <property type="entry name" value="METALLOPROTEASE"/>
    <property type="match status" value="1"/>
</dbReference>
<dbReference type="SUPFAM" id="SSF63411">
    <property type="entry name" value="LuxS/MPP-like metallohydrolase"/>
    <property type="match status" value="2"/>
</dbReference>
<feature type="compositionally biased region" description="Basic and acidic residues" evidence="5">
    <location>
        <begin position="250"/>
        <end position="269"/>
    </location>
</feature>
<dbReference type="AlphaFoldDB" id="A0A369T5A6"/>
<keyword evidence="3" id="KW-0378">Hydrolase</keyword>
<accession>A0A369T5A6</accession>
<organism evidence="9 10">
    <name type="scientific">Ferruginivarius sediminum</name>
    <dbReference type="NCBI Taxonomy" id="2661937"/>
    <lineage>
        <taxon>Bacteria</taxon>
        <taxon>Pseudomonadati</taxon>
        <taxon>Pseudomonadota</taxon>
        <taxon>Alphaproteobacteria</taxon>
        <taxon>Rhodospirillales</taxon>
        <taxon>Rhodospirillaceae</taxon>
        <taxon>Ferruginivarius</taxon>
    </lineage>
</organism>
<name>A0A369T5A6_9PROT</name>
<evidence type="ECO:0000256" key="5">
    <source>
        <dbReference type="SAM" id="MobiDB-lite"/>
    </source>
</evidence>
<comment type="caution">
    <text evidence="9">The sequence shown here is derived from an EMBL/GenBank/DDBJ whole genome shotgun (WGS) entry which is preliminary data.</text>
</comment>
<dbReference type="InterPro" id="IPR001431">
    <property type="entry name" value="Pept_M16_Zn_BS"/>
</dbReference>
<dbReference type="Proteomes" id="UP000253941">
    <property type="component" value="Unassembled WGS sequence"/>
</dbReference>
<dbReference type="GO" id="GO:0004222">
    <property type="term" value="F:metalloendopeptidase activity"/>
    <property type="evidence" value="ECO:0007669"/>
    <property type="project" value="InterPro"/>
</dbReference>
<feature type="chain" id="PRO_5016836117" evidence="6">
    <location>
        <begin position="34"/>
        <end position="455"/>
    </location>
</feature>
<reference evidence="9 10" key="1">
    <citation type="submission" date="2018-07" db="EMBL/GenBank/DDBJ databases">
        <title>Venubactetium sediminum gen. nov., sp. nov., isolated from a marine solar saltern.</title>
        <authorList>
            <person name="Wang S."/>
        </authorList>
    </citation>
    <scope>NUCLEOTIDE SEQUENCE [LARGE SCALE GENOMIC DNA]</scope>
    <source>
        <strain evidence="9 10">WD2A32</strain>
    </source>
</reference>
<evidence type="ECO:0000256" key="3">
    <source>
        <dbReference type="ARBA" id="ARBA00023049"/>
    </source>
</evidence>
<feature type="region of interest" description="Disordered" evidence="5">
    <location>
        <begin position="246"/>
        <end position="270"/>
    </location>
</feature>
<feature type="domain" description="Peptidase M16 N-terminal" evidence="7">
    <location>
        <begin position="49"/>
        <end position="194"/>
    </location>
</feature>
<evidence type="ECO:0000256" key="1">
    <source>
        <dbReference type="ARBA" id="ARBA00001947"/>
    </source>
</evidence>
<evidence type="ECO:0000259" key="8">
    <source>
        <dbReference type="Pfam" id="PF05193"/>
    </source>
</evidence>